<evidence type="ECO:0000313" key="3">
    <source>
        <dbReference type="EMBL" id="WOC33186.1"/>
    </source>
</evidence>
<feature type="signal peptide" evidence="1">
    <location>
        <begin position="1"/>
        <end position="28"/>
    </location>
</feature>
<dbReference type="RefSeq" id="WP_275844407.1">
    <property type="nucleotide sequence ID" value="NZ_CP135996.1"/>
</dbReference>
<dbReference type="Proteomes" id="UP001300604">
    <property type="component" value="Chromosome"/>
</dbReference>
<organism evidence="3 4">
    <name type="scientific">Caproicibacterium argilliputei</name>
    <dbReference type="NCBI Taxonomy" id="3030016"/>
    <lineage>
        <taxon>Bacteria</taxon>
        <taxon>Bacillati</taxon>
        <taxon>Bacillota</taxon>
        <taxon>Clostridia</taxon>
        <taxon>Eubacteriales</taxon>
        <taxon>Oscillospiraceae</taxon>
        <taxon>Caproicibacterium</taxon>
    </lineage>
</organism>
<feature type="domain" description="TPM" evidence="2">
    <location>
        <begin position="42"/>
        <end position="161"/>
    </location>
</feature>
<keyword evidence="4" id="KW-1185">Reference proteome</keyword>
<keyword evidence="1" id="KW-0732">Signal</keyword>
<dbReference type="PANTHER" id="PTHR30373:SF2">
    <property type="entry name" value="UPF0603 PROTEIN YGCG"/>
    <property type="match status" value="1"/>
</dbReference>
<reference evidence="3" key="1">
    <citation type="submission" date="2023-09" db="EMBL/GenBank/DDBJ databases">
        <authorList>
            <person name="Zeng C."/>
        </authorList>
    </citation>
    <scope>NUCLEOTIDE SEQUENCE</scope>
    <source>
        <strain evidence="3">ZCY20-5</strain>
    </source>
</reference>
<evidence type="ECO:0000259" key="2">
    <source>
        <dbReference type="Pfam" id="PF04536"/>
    </source>
</evidence>
<sequence length="265" mass="27467">MMKKFGKRMACLLLCAVAAIWSASAVFAQEIQVPKPTSDFANDFAGILSDSTKEQINEESRQLEKEKGIQFVVVTVQSLSGESIEDYANALFNQWGIGSKDTDQGLLLLVSKEDRRDRIEVGNGLQGDLTDVQTDDLLESGKPYLKKNDFDAGIRAIYSAALNELGMTVSDGMEPASAAEDDRESGVDSGSAVAFVVIALVCLFSAFSRRGRGPRGPFGGMPGGFFGGFGGGNFGGFGGGDGGGSFGGFSGGGGSSDGGGASGSF</sequence>
<dbReference type="Pfam" id="PF04536">
    <property type="entry name" value="TPM_phosphatase"/>
    <property type="match status" value="1"/>
</dbReference>
<evidence type="ECO:0000256" key="1">
    <source>
        <dbReference type="SAM" id="SignalP"/>
    </source>
</evidence>
<name>A0AA97DCY5_9FIRM</name>
<dbReference type="AlphaFoldDB" id="A0AA97DCY5"/>
<accession>A0AA97DCY5</accession>
<dbReference type="EMBL" id="CP135996">
    <property type="protein sequence ID" value="WOC33186.1"/>
    <property type="molecule type" value="Genomic_DNA"/>
</dbReference>
<reference evidence="3" key="2">
    <citation type="submission" date="2024-06" db="EMBL/GenBank/DDBJ databases">
        <title>Caproicibacterium argilliputei sp. nov, a novel caproic acid producing anaerobic bacterium isolated from pit mud.</title>
        <authorList>
            <person name="Xia S."/>
        </authorList>
    </citation>
    <scope>NUCLEOTIDE SEQUENCE</scope>
    <source>
        <strain evidence="3">ZCY20-5</strain>
    </source>
</reference>
<dbReference type="KEGG" id="carl:PXC00_04740"/>
<proteinExistence type="predicted"/>
<protein>
    <submittedName>
        <fullName evidence="3">TPM domain-containing protein</fullName>
    </submittedName>
</protein>
<dbReference type="Gene3D" id="3.10.310.50">
    <property type="match status" value="1"/>
</dbReference>
<dbReference type="InterPro" id="IPR007621">
    <property type="entry name" value="TPM_dom"/>
</dbReference>
<feature type="chain" id="PRO_5041657268" evidence="1">
    <location>
        <begin position="29"/>
        <end position="265"/>
    </location>
</feature>
<evidence type="ECO:0000313" key="4">
    <source>
        <dbReference type="Proteomes" id="UP001300604"/>
    </source>
</evidence>
<dbReference type="PANTHER" id="PTHR30373">
    <property type="entry name" value="UPF0603 PROTEIN YGCG"/>
    <property type="match status" value="1"/>
</dbReference>
<gene>
    <name evidence="3" type="ORF">PXC00_04740</name>
</gene>